<comment type="similarity">
    <text evidence="3">Belongs to the peptidase S1C family.</text>
</comment>
<dbReference type="Gene3D" id="2.30.42.10">
    <property type="match status" value="2"/>
</dbReference>
<evidence type="ECO:0000313" key="19">
    <source>
        <dbReference type="Proteomes" id="UP000321638"/>
    </source>
</evidence>
<name>A0A5C8PQP4_9HYPH</name>
<feature type="active site" description="Charge relay system" evidence="14">
    <location>
        <position position="269"/>
    </location>
</feature>
<dbReference type="NCBIfam" id="TIGR02037">
    <property type="entry name" value="degP_htrA_DO"/>
    <property type="match status" value="1"/>
</dbReference>
<keyword evidence="19" id="KW-1185">Reference proteome</keyword>
<dbReference type="SUPFAM" id="SSF50494">
    <property type="entry name" value="Trypsin-like serine proteases"/>
    <property type="match status" value="1"/>
</dbReference>
<dbReference type="GO" id="GO:0006508">
    <property type="term" value="P:proteolysis"/>
    <property type="evidence" value="ECO:0007669"/>
    <property type="project" value="UniProtKB-KW"/>
</dbReference>
<dbReference type="Proteomes" id="UP000321638">
    <property type="component" value="Unassembled WGS sequence"/>
</dbReference>
<keyword evidence="6 18" id="KW-0645">Protease</keyword>
<comment type="catalytic activity">
    <reaction evidence="1">
        <text>Acts on substrates that are at least partially unfolded. The cleavage site P1 residue is normally between a pair of hydrophobic residues, such as Val-|-Val.</text>
        <dbReference type="EC" id="3.4.21.107"/>
    </reaction>
</comment>
<evidence type="ECO:0000256" key="3">
    <source>
        <dbReference type="ARBA" id="ARBA00010541"/>
    </source>
</evidence>
<dbReference type="PRINTS" id="PR00834">
    <property type="entry name" value="PROTEASES2C"/>
</dbReference>
<dbReference type="FunFam" id="2.40.10.120:FF:000007">
    <property type="entry name" value="Periplasmic serine endoprotease DegP-like"/>
    <property type="match status" value="1"/>
</dbReference>
<dbReference type="GO" id="GO:0004252">
    <property type="term" value="F:serine-type endopeptidase activity"/>
    <property type="evidence" value="ECO:0007669"/>
    <property type="project" value="InterPro"/>
</dbReference>
<evidence type="ECO:0000256" key="6">
    <source>
        <dbReference type="ARBA" id="ARBA00022670"/>
    </source>
</evidence>
<evidence type="ECO:0000256" key="5">
    <source>
        <dbReference type="ARBA" id="ARBA00013958"/>
    </source>
</evidence>
<dbReference type="Gene3D" id="2.40.10.120">
    <property type="match status" value="1"/>
</dbReference>
<evidence type="ECO:0000256" key="2">
    <source>
        <dbReference type="ARBA" id="ARBA00004418"/>
    </source>
</evidence>
<feature type="region of interest" description="Disordered" evidence="16">
    <location>
        <begin position="420"/>
        <end position="445"/>
    </location>
</feature>
<keyword evidence="7" id="KW-0732">Signal</keyword>
<dbReference type="Pfam" id="PF13365">
    <property type="entry name" value="Trypsin_2"/>
    <property type="match status" value="1"/>
</dbReference>
<feature type="binding site" evidence="15">
    <location>
        <position position="194"/>
    </location>
    <ligand>
        <name>substrate</name>
    </ligand>
</feature>
<dbReference type="PROSITE" id="PS50106">
    <property type="entry name" value="PDZ"/>
    <property type="match status" value="2"/>
</dbReference>
<feature type="active site" description="Charge relay system" evidence="14">
    <location>
        <position position="164"/>
    </location>
</feature>
<dbReference type="FunFam" id="2.40.10.10:FF:000001">
    <property type="entry name" value="Periplasmic serine protease DegS"/>
    <property type="match status" value="1"/>
</dbReference>
<keyword evidence="8" id="KW-0677">Repeat</keyword>
<evidence type="ECO:0000256" key="16">
    <source>
        <dbReference type="SAM" id="MobiDB-lite"/>
    </source>
</evidence>
<reference evidence="18 19" key="1">
    <citation type="submission" date="2019-06" db="EMBL/GenBank/DDBJ databases">
        <title>New taxonomy in bacterial strain CC-CFT640, isolated from vineyard.</title>
        <authorList>
            <person name="Lin S.-Y."/>
            <person name="Tsai C.-F."/>
            <person name="Young C.-C."/>
        </authorList>
    </citation>
    <scope>NUCLEOTIDE SEQUENCE [LARGE SCALE GENOMIC DNA]</scope>
    <source>
        <strain evidence="18 19">CC-CFT640</strain>
    </source>
</reference>
<comment type="subcellular location">
    <subcellularLocation>
        <location evidence="2">Periplasm</location>
    </subcellularLocation>
</comment>
<comment type="caution">
    <text evidence="18">The sequence shown here is derived from an EMBL/GenBank/DDBJ whole genome shotgun (WGS) entry which is preliminary data.</text>
</comment>
<keyword evidence="12" id="KW-0346">Stress response</keyword>
<feature type="binding site" evidence="15">
    <location>
        <position position="164"/>
    </location>
    <ligand>
        <name>substrate</name>
    </ligand>
</feature>
<feature type="binding site" evidence="15">
    <location>
        <begin position="267"/>
        <end position="269"/>
    </location>
    <ligand>
        <name>substrate</name>
    </ligand>
</feature>
<dbReference type="SMART" id="SM00228">
    <property type="entry name" value="PDZ"/>
    <property type="match status" value="2"/>
</dbReference>
<evidence type="ECO:0000256" key="4">
    <source>
        <dbReference type="ARBA" id="ARBA00013035"/>
    </source>
</evidence>
<evidence type="ECO:0000259" key="17">
    <source>
        <dbReference type="PROSITE" id="PS50106"/>
    </source>
</evidence>
<dbReference type="InterPro" id="IPR036034">
    <property type="entry name" value="PDZ_sf"/>
</dbReference>
<feature type="domain" description="PDZ" evidence="17">
    <location>
        <begin position="313"/>
        <end position="404"/>
    </location>
</feature>
<evidence type="ECO:0000256" key="1">
    <source>
        <dbReference type="ARBA" id="ARBA00001772"/>
    </source>
</evidence>
<feature type="region of interest" description="Disordered" evidence="16">
    <location>
        <begin position="1"/>
        <end position="24"/>
    </location>
</feature>
<evidence type="ECO:0000256" key="9">
    <source>
        <dbReference type="ARBA" id="ARBA00022764"/>
    </source>
</evidence>
<evidence type="ECO:0000256" key="10">
    <source>
        <dbReference type="ARBA" id="ARBA00022801"/>
    </source>
</evidence>
<evidence type="ECO:0000256" key="14">
    <source>
        <dbReference type="PIRSR" id="PIRSR611782-1"/>
    </source>
</evidence>
<evidence type="ECO:0000256" key="7">
    <source>
        <dbReference type="ARBA" id="ARBA00022729"/>
    </source>
</evidence>
<protein>
    <recommendedName>
        <fullName evidence="5">Probable periplasmic serine endoprotease DegP-like</fullName>
        <ecNumber evidence="4">3.4.21.107</ecNumber>
    </recommendedName>
    <alternativeName>
        <fullName evidence="13">Protease Do</fullName>
    </alternativeName>
</protein>
<dbReference type="SUPFAM" id="SSF50156">
    <property type="entry name" value="PDZ domain-like"/>
    <property type="match status" value="2"/>
</dbReference>
<keyword evidence="11" id="KW-0720">Serine protease</keyword>
<feature type="domain" description="PDZ" evidence="17">
    <location>
        <begin position="423"/>
        <end position="529"/>
    </location>
</feature>
<evidence type="ECO:0000256" key="12">
    <source>
        <dbReference type="ARBA" id="ARBA00023016"/>
    </source>
</evidence>
<dbReference type="InterPro" id="IPR009003">
    <property type="entry name" value="Peptidase_S1_PA"/>
</dbReference>
<dbReference type="EMBL" id="VDUZ01000008">
    <property type="protein sequence ID" value="TXL77527.1"/>
    <property type="molecule type" value="Genomic_DNA"/>
</dbReference>
<evidence type="ECO:0000256" key="8">
    <source>
        <dbReference type="ARBA" id="ARBA00022737"/>
    </source>
</evidence>
<dbReference type="PANTHER" id="PTHR22939">
    <property type="entry name" value="SERINE PROTEASE FAMILY S1C HTRA-RELATED"/>
    <property type="match status" value="1"/>
</dbReference>
<dbReference type="GO" id="GO:0042597">
    <property type="term" value="C:periplasmic space"/>
    <property type="evidence" value="ECO:0007669"/>
    <property type="project" value="UniProtKB-SubCell"/>
</dbReference>
<dbReference type="InterPro" id="IPR001940">
    <property type="entry name" value="Peptidase_S1C"/>
</dbReference>
<evidence type="ECO:0000256" key="13">
    <source>
        <dbReference type="ARBA" id="ARBA00032850"/>
    </source>
</evidence>
<accession>A0A5C8PQP4</accession>
<dbReference type="InterPro" id="IPR011782">
    <property type="entry name" value="Pept_S1C_Do"/>
</dbReference>
<dbReference type="Pfam" id="PF13180">
    <property type="entry name" value="PDZ_2"/>
    <property type="match status" value="2"/>
</dbReference>
<sequence>MVGEADFERVSAPARHSAARPGDLRRQNVKSVAIRTLAGSSRGIARGVRAWCPGLAAVATAAVLWVAPVPVLWSPAEARDAPVSFADMAERLLPAVVNIATTQQIPAERRRGDMPQPPPGSPLEDLFRDFFGDRGNRPDRPRRGTSLGSGFVIDPSGVIVTNNHVIDGADEITVLLHDDTQLKAKLIARDSKVDIAVLKVEPPNKKPMPFVKFGDSDKSRIGDWVVAIGNPFGLGGTVTAGIVSARSRDIGGQYDDYIQTDAAINKGNSGGPLFNMDGDVIGINTAIYSPTGTSLGIGFAIPSNLAKPLVDQLREFGRVRRGWIGVQIQSISEDMVESFGLDKPRGALIAGVTPNGPAEKSGLKQRDVILSFDGKDVPDSKKLPRIVAESKVGESVDVIVMRGGKKTTLKLKVGELEDSDKQTAALKGSGKGPTPKEAEPPGTIEPFGITVARLTDTLREKHGLQNAQKGVVVVKVTDGSPAAEKGIKVGDLILEVAQTEVSSPSDVQSKVKELQDQKKKAAVLLVESKGDPRFVALRFQN</sequence>
<keyword evidence="10" id="KW-0378">Hydrolase</keyword>
<proteinExistence type="inferred from homology"/>
<evidence type="ECO:0000256" key="11">
    <source>
        <dbReference type="ARBA" id="ARBA00022825"/>
    </source>
</evidence>
<keyword evidence="9" id="KW-0574">Periplasm</keyword>
<dbReference type="InterPro" id="IPR001478">
    <property type="entry name" value="PDZ"/>
</dbReference>
<dbReference type="CDD" id="cd10839">
    <property type="entry name" value="cpPDZ1_DegP-like"/>
    <property type="match status" value="1"/>
</dbReference>
<gene>
    <name evidence="18" type="ORF">FHP25_08840</name>
</gene>
<feature type="active site" description="Charge relay system" evidence="14">
    <location>
        <position position="194"/>
    </location>
</feature>
<dbReference type="PANTHER" id="PTHR22939:SF130">
    <property type="entry name" value="PERIPLASMIC SERINE ENDOPROTEASE DEGP-LIKE-RELATED"/>
    <property type="match status" value="1"/>
</dbReference>
<evidence type="ECO:0000313" key="18">
    <source>
        <dbReference type="EMBL" id="TXL77527.1"/>
    </source>
</evidence>
<dbReference type="OrthoDB" id="9758917at2"/>
<dbReference type="AlphaFoldDB" id="A0A5C8PQP4"/>
<evidence type="ECO:0000256" key="15">
    <source>
        <dbReference type="PIRSR" id="PIRSR611782-2"/>
    </source>
</evidence>
<organism evidence="18 19">
    <name type="scientific">Vineibacter terrae</name>
    <dbReference type="NCBI Taxonomy" id="2586908"/>
    <lineage>
        <taxon>Bacteria</taxon>
        <taxon>Pseudomonadati</taxon>
        <taxon>Pseudomonadota</taxon>
        <taxon>Alphaproteobacteria</taxon>
        <taxon>Hyphomicrobiales</taxon>
        <taxon>Vineibacter</taxon>
    </lineage>
</organism>
<dbReference type="EC" id="3.4.21.107" evidence="4"/>